<protein>
    <submittedName>
        <fullName evidence="2">Helix-turn-helix transcriptional regulator</fullName>
    </submittedName>
</protein>
<dbReference type="SUPFAM" id="SSF46894">
    <property type="entry name" value="C-terminal effector domain of the bipartite response regulators"/>
    <property type="match status" value="1"/>
</dbReference>
<dbReference type="EMBL" id="JBHMQV010000009">
    <property type="protein sequence ID" value="MFC0843952.1"/>
    <property type="molecule type" value="Genomic_DNA"/>
</dbReference>
<dbReference type="Proteomes" id="UP001589887">
    <property type="component" value="Unassembled WGS sequence"/>
</dbReference>
<dbReference type="SMART" id="SM00421">
    <property type="entry name" value="HTH_LUXR"/>
    <property type="match status" value="1"/>
</dbReference>
<name>A0ABV6TDU7_9ACTN</name>
<feature type="domain" description="HTH luxR-type" evidence="1">
    <location>
        <begin position="286"/>
        <end position="343"/>
    </location>
</feature>
<reference evidence="2 3" key="1">
    <citation type="submission" date="2024-09" db="EMBL/GenBank/DDBJ databases">
        <authorList>
            <person name="Sun Q."/>
            <person name="Mori K."/>
        </authorList>
    </citation>
    <scope>NUCLEOTIDE SEQUENCE [LARGE SCALE GENOMIC DNA]</scope>
    <source>
        <strain evidence="2 3">JCM 4557</strain>
    </source>
</reference>
<keyword evidence="3" id="KW-1185">Reference proteome</keyword>
<dbReference type="RefSeq" id="WP_394324126.1">
    <property type="nucleotide sequence ID" value="NZ_JBHMQV010000009.1"/>
</dbReference>
<dbReference type="Gene3D" id="1.10.10.10">
    <property type="entry name" value="Winged helix-like DNA-binding domain superfamily/Winged helix DNA-binding domain"/>
    <property type="match status" value="1"/>
</dbReference>
<accession>A0ABV6TDU7</accession>
<dbReference type="Pfam" id="PF00196">
    <property type="entry name" value="GerE"/>
    <property type="match status" value="1"/>
</dbReference>
<evidence type="ECO:0000313" key="3">
    <source>
        <dbReference type="Proteomes" id="UP001589887"/>
    </source>
</evidence>
<dbReference type="InterPro" id="IPR036388">
    <property type="entry name" value="WH-like_DNA-bd_sf"/>
</dbReference>
<dbReference type="InterPro" id="IPR016032">
    <property type="entry name" value="Sig_transdc_resp-reg_C-effctor"/>
</dbReference>
<sequence>MLAGDRLCRDLREVLVPGAGVEETGAALSRVIAPVVAHDALRLMVMNPSLGVGASALGFWHGYGPDIGRELMRVGSRGAAFPQLARLARQTVPVVADRGLRTGWYDRLLARHGFGEELCLVLRDGRGVWGLLGLKRAVGGRPFGAADTHRITGVGPPLIAALRGYVTQGPVAPTGRRHELPPGMLVVSAEGEVAARTPQARTWQTVMAHQQAAPDWLIEYCFAALSFEAREHARNPRRRYPRVCTPMIGHGQWTAFEAQPLGDNGDIAITIQRATGTLLLPTFCDWHKITDRERQVITYLQDGSAPKQIARLLGLSLHTVNDHLGAVFRKTGTCGRDELMAAITA</sequence>
<dbReference type="InterPro" id="IPR000792">
    <property type="entry name" value="Tscrpt_reg_LuxR_C"/>
</dbReference>
<evidence type="ECO:0000313" key="2">
    <source>
        <dbReference type="EMBL" id="MFC0843952.1"/>
    </source>
</evidence>
<organism evidence="2 3">
    <name type="scientific">Streptomyces noboritoensis</name>
    <dbReference type="NCBI Taxonomy" id="67337"/>
    <lineage>
        <taxon>Bacteria</taxon>
        <taxon>Bacillati</taxon>
        <taxon>Actinomycetota</taxon>
        <taxon>Actinomycetes</taxon>
        <taxon>Kitasatosporales</taxon>
        <taxon>Streptomycetaceae</taxon>
        <taxon>Streptomyces</taxon>
    </lineage>
</organism>
<proteinExistence type="predicted"/>
<evidence type="ECO:0000259" key="1">
    <source>
        <dbReference type="SMART" id="SM00421"/>
    </source>
</evidence>
<gene>
    <name evidence="2" type="ORF">ACFH04_09535</name>
</gene>
<comment type="caution">
    <text evidence="2">The sequence shown here is derived from an EMBL/GenBank/DDBJ whole genome shotgun (WGS) entry which is preliminary data.</text>
</comment>
<dbReference type="PRINTS" id="PR00038">
    <property type="entry name" value="HTHLUXR"/>
</dbReference>